<proteinExistence type="inferred from homology"/>
<comment type="subcellular location">
    <subcellularLocation>
        <location evidence="1">Membrane</location>
        <topology evidence="1">Multi-pass membrane protein</topology>
    </subcellularLocation>
</comment>
<evidence type="ECO:0000256" key="5">
    <source>
        <dbReference type="ARBA" id="ARBA00034313"/>
    </source>
</evidence>
<gene>
    <name evidence="7" type="ORF">K504DRAFT_476976</name>
</gene>
<organism evidence="7 8">
    <name type="scientific">Pleomassaria siparia CBS 279.74</name>
    <dbReference type="NCBI Taxonomy" id="1314801"/>
    <lineage>
        <taxon>Eukaryota</taxon>
        <taxon>Fungi</taxon>
        <taxon>Dikarya</taxon>
        <taxon>Ascomycota</taxon>
        <taxon>Pezizomycotina</taxon>
        <taxon>Dothideomycetes</taxon>
        <taxon>Pleosporomycetidae</taxon>
        <taxon>Pleosporales</taxon>
        <taxon>Pleomassariaceae</taxon>
        <taxon>Pleomassaria</taxon>
    </lineage>
</organism>
<dbReference type="InterPro" id="IPR013901">
    <property type="entry name" value="Anthrone_oxy"/>
</dbReference>
<dbReference type="PANTHER" id="PTHR35042:SF1">
    <property type="entry name" value="DUF1772-DOMAIN-CONTAINING PROTEIN"/>
    <property type="match status" value="1"/>
</dbReference>
<evidence type="ECO:0000256" key="1">
    <source>
        <dbReference type="ARBA" id="ARBA00004141"/>
    </source>
</evidence>
<dbReference type="AlphaFoldDB" id="A0A6G1KBB6"/>
<keyword evidence="4 6" id="KW-0472">Membrane</keyword>
<dbReference type="Pfam" id="PF08592">
    <property type="entry name" value="Anthrone_oxy"/>
    <property type="match status" value="1"/>
</dbReference>
<evidence type="ECO:0000313" key="7">
    <source>
        <dbReference type="EMBL" id="KAF2709731.1"/>
    </source>
</evidence>
<evidence type="ECO:0000256" key="6">
    <source>
        <dbReference type="SAM" id="Phobius"/>
    </source>
</evidence>
<accession>A0A6G1KBB6</accession>
<keyword evidence="8" id="KW-1185">Reference proteome</keyword>
<dbReference type="OrthoDB" id="5343383at2759"/>
<keyword evidence="2 6" id="KW-0812">Transmembrane</keyword>
<evidence type="ECO:0000256" key="3">
    <source>
        <dbReference type="ARBA" id="ARBA00022989"/>
    </source>
</evidence>
<sequence length="195" mass="21906">MFESEIRAICIAQVVGITAPAIYSSLTFSYSNMVVPPIVTHAPPRLLAKQWLQAYQYASKFVPPFIISGTLSNAFLAYFSKTRTLRWTYVAAALMTWSIIPVTLLYFEPNVNGAGKWKVQQILEDEGYTMEEKKGIIPSPLVHTARPEARKWAESVEMRDIAIRWAKLNAGRWVVTAIAAITSAVATCNWEDTFK</sequence>
<dbReference type="EMBL" id="MU005770">
    <property type="protein sequence ID" value="KAF2709731.1"/>
    <property type="molecule type" value="Genomic_DNA"/>
</dbReference>
<evidence type="ECO:0000256" key="2">
    <source>
        <dbReference type="ARBA" id="ARBA00022692"/>
    </source>
</evidence>
<dbReference type="Proteomes" id="UP000799428">
    <property type="component" value="Unassembled WGS sequence"/>
</dbReference>
<protein>
    <recommendedName>
        <fullName evidence="9">DUF1772-domain-containing protein</fullName>
    </recommendedName>
</protein>
<name>A0A6G1KBB6_9PLEO</name>
<evidence type="ECO:0000313" key="8">
    <source>
        <dbReference type="Proteomes" id="UP000799428"/>
    </source>
</evidence>
<reference evidence="7" key="1">
    <citation type="journal article" date="2020" name="Stud. Mycol.">
        <title>101 Dothideomycetes genomes: a test case for predicting lifestyles and emergence of pathogens.</title>
        <authorList>
            <person name="Haridas S."/>
            <person name="Albert R."/>
            <person name="Binder M."/>
            <person name="Bloem J."/>
            <person name="Labutti K."/>
            <person name="Salamov A."/>
            <person name="Andreopoulos B."/>
            <person name="Baker S."/>
            <person name="Barry K."/>
            <person name="Bills G."/>
            <person name="Bluhm B."/>
            <person name="Cannon C."/>
            <person name="Castanera R."/>
            <person name="Culley D."/>
            <person name="Daum C."/>
            <person name="Ezra D."/>
            <person name="Gonzalez J."/>
            <person name="Henrissat B."/>
            <person name="Kuo A."/>
            <person name="Liang C."/>
            <person name="Lipzen A."/>
            <person name="Lutzoni F."/>
            <person name="Magnuson J."/>
            <person name="Mondo S."/>
            <person name="Nolan M."/>
            <person name="Ohm R."/>
            <person name="Pangilinan J."/>
            <person name="Park H.-J."/>
            <person name="Ramirez L."/>
            <person name="Alfaro M."/>
            <person name="Sun H."/>
            <person name="Tritt A."/>
            <person name="Yoshinaga Y."/>
            <person name="Zwiers L.-H."/>
            <person name="Turgeon B."/>
            <person name="Goodwin S."/>
            <person name="Spatafora J."/>
            <person name="Crous P."/>
            <person name="Grigoriev I."/>
        </authorList>
    </citation>
    <scope>NUCLEOTIDE SEQUENCE</scope>
    <source>
        <strain evidence="7">CBS 279.74</strain>
    </source>
</reference>
<evidence type="ECO:0000256" key="4">
    <source>
        <dbReference type="ARBA" id="ARBA00023136"/>
    </source>
</evidence>
<feature type="transmembrane region" description="Helical" evidence="6">
    <location>
        <begin position="87"/>
        <end position="107"/>
    </location>
</feature>
<dbReference type="PANTHER" id="PTHR35042">
    <property type="entry name" value="ANTHRONE OXYGENASE ENCC"/>
    <property type="match status" value="1"/>
</dbReference>
<comment type="similarity">
    <text evidence="5">Belongs to the anthrone oxygenase family.</text>
</comment>
<dbReference type="GO" id="GO:0016020">
    <property type="term" value="C:membrane"/>
    <property type="evidence" value="ECO:0007669"/>
    <property type="project" value="UniProtKB-SubCell"/>
</dbReference>
<keyword evidence="3 6" id="KW-1133">Transmembrane helix</keyword>
<evidence type="ECO:0008006" key="9">
    <source>
        <dbReference type="Google" id="ProtNLM"/>
    </source>
</evidence>
<feature type="transmembrane region" description="Helical" evidence="6">
    <location>
        <begin position="61"/>
        <end position="80"/>
    </location>
</feature>